<dbReference type="EMBL" id="OU963865">
    <property type="protein sequence ID" value="CAH0387826.1"/>
    <property type="molecule type" value="Genomic_DNA"/>
</dbReference>
<keyword evidence="6" id="KW-0067">ATP-binding</keyword>
<dbReference type="PANTHER" id="PTHR19229:SF250">
    <property type="entry name" value="ABC TRANSPORTER DOMAIN-CONTAINING PROTEIN-RELATED"/>
    <property type="match status" value="1"/>
</dbReference>
<evidence type="ECO:0000256" key="9">
    <source>
        <dbReference type="SAM" id="Phobius"/>
    </source>
</evidence>
<keyword evidence="7 9" id="KW-1133">Transmembrane helix</keyword>
<evidence type="ECO:0000259" key="10">
    <source>
        <dbReference type="PROSITE" id="PS50893"/>
    </source>
</evidence>
<evidence type="ECO:0000256" key="3">
    <source>
        <dbReference type="ARBA" id="ARBA00022692"/>
    </source>
</evidence>
<dbReference type="Pfam" id="PF00005">
    <property type="entry name" value="ABC_tran"/>
    <property type="match status" value="1"/>
</dbReference>
<evidence type="ECO:0000256" key="7">
    <source>
        <dbReference type="ARBA" id="ARBA00022989"/>
    </source>
</evidence>
<keyword evidence="12" id="KW-1185">Reference proteome</keyword>
<gene>
    <name evidence="11" type="ORF">BEMITA_LOCUS6793</name>
</gene>
<dbReference type="GO" id="GO:0016887">
    <property type="term" value="F:ATP hydrolysis activity"/>
    <property type="evidence" value="ECO:0007669"/>
    <property type="project" value="InterPro"/>
</dbReference>
<dbReference type="Pfam" id="PF12698">
    <property type="entry name" value="ABC2_membrane_3"/>
    <property type="match status" value="2"/>
</dbReference>
<organism evidence="11 12">
    <name type="scientific">Bemisia tabaci</name>
    <name type="common">Sweetpotato whitefly</name>
    <name type="synonym">Aleurodes tabaci</name>
    <dbReference type="NCBI Taxonomy" id="7038"/>
    <lineage>
        <taxon>Eukaryota</taxon>
        <taxon>Metazoa</taxon>
        <taxon>Ecdysozoa</taxon>
        <taxon>Arthropoda</taxon>
        <taxon>Hexapoda</taxon>
        <taxon>Insecta</taxon>
        <taxon>Pterygota</taxon>
        <taxon>Neoptera</taxon>
        <taxon>Paraneoptera</taxon>
        <taxon>Hemiptera</taxon>
        <taxon>Sternorrhyncha</taxon>
        <taxon>Aleyrodoidea</taxon>
        <taxon>Aleyrodidae</taxon>
        <taxon>Aleyrodinae</taxon>
        <taxon>Bemisia</taxon>
    </lineage>
</organism>
<accession>A0A9P0AAW0</accession>
<evidence type="ECO:0000256" key="2">
    <source>
        <dbReference type="ARBA" id="ARBA00022448"/>
    </source>
</evidence>
<keyword evidence="3 9" id="KW-0812">Transmembrane</keyword>
<dbReference type="GO" id="GO:0005319">
    <property type="term" value="F:lipid transporter activity"/>
    <property type="evidence" value="ECO:0007669"/>
    <property type="project" value="TreeGrafter"/>
</dbReference>
<dbReference type="GO" id="GO:0140359">
    <property type="term" value="F:ABC-type transporter activity"/>
    <property type="evidence" value="ECO:0007669"/>
    <property type="project" value="InterPro"/>
</dbReference>
<comment type="subcellular location">
    <subcellularLocation>
        <location evidence="1">Membrane</location>
        <topology evidence="1">Multi-pass membrane protein</topology>
    </subcellularLocation>
</comment>
<dbReference type="PANTHER" id="PTHR19229">
    <property type="entry name" value="ATP-BINDING CASSETTE TRANSPORTER SUBFAMILY A ABCA"/>
    <property type="match status" value="1"/>
</dbReference>
<evidence type="ECO:0000256" key="4">
    <source>
        <dbReference type="ARBA" id="ARBA00022737"/>
    </source>
</evidence>
<evidence type="ECO:0000256" key="5">
    <source>
        <dbReference type="ARBA" id="ARBA00022741"/>
    </source>
</evidence>
<protein>
    <recommendedName>
        <fullName evidence="10">ABC transporter domain-containing protein</fullName>
    </recommendedName>
</protein>
<dbReference type="FunFam" id="3.40.50.300:FF:000298">
    <property type="entry name" value="ATP-binding cassette sub-family A member 12"/>
    <property type="match status" value="1"/>
</dbReference>
<reference evidence="11" key="1">
    <citation type="submission" date="2021-12" db="EMBL/GenBank/DDBJ databases">
        <authorList>
            <person name="King R."/>
        </authorList>
    </citation>
    <scope>NUCLEOTIDE SEQUENCE</scope>
</reference>
<dbReference type="AlphaFoldDB" id="A0A9P0AAW0"/>
<evidence type="ECO:0000256" key="8">
    <source>
        <dbReference type="ARBA" id="ARBA00023136"/>
    </source>
</evidence>
<feature type="domain" description="ABC transporter" evidence="10">
    <location>
        <begin position="507"/>
        <end position="736"/>
    </location>
</feature>
<feature type="transmembrane region" description="Helical" evidence="9">
    <location>
        <begin position="429"/>
        <end position="452"/>
    </location>
</feature>
<dbReference type="InterPro" id="IPR027417">
    <property type="entry name" value="P-loop_NTPase"/>
</dbReference>
<dbReference type="GO" id="GO:0016020">
    <property type="term" value="C:membrane"/>
    <property type="evidence" value="ECO:0007669"/>
    <property type="project" value="UniProtKB-SubCell"/>
</dbReference>
<evidence type="ECO:0000256" key="6">
    <source>
        <dbReference type="ARBA" id="ARBA00022840"/>
    </source>
</evidence>
<dbReference type="InterPro" id="IPR026082">
    <property type="entry name" value="ABCA"/>
</dbReference>
<dbReference type="SMART" id="SM00382">
    <property type="entry name" value="AAA"/>
    <property type="match status" value="1"/>
</dbReference>
<feature type="transmembrane region" description="Helical" evidence="9">
    <location>
        <begin position="1054"/>
        <end position="1077"/>
    </location>
</feature>
<feature type="transmembrane region" description="Helical" evidence="9">
    <location>
        <begin position="1097"/>
        <end position="1122"/>
    </location>
</feature>
<dbReference type="Proteomes" id="UP001152759">
    <property type="component" value="Chromosome 4"/>
</dbReference>
<feature type="transmembrane region" description="Helical" evidence="9">
    <location>
        <begin position="26"/>
        <end position="48"/>
    </location>
</feature>
<proteinExistence type="predicted"/>
<keyword evidence="8 9" id="KW-0472">Membrane</keyword>
<dbReference type="InterPro" id="IPR003439">
    <property type="entry name" value="ABC_transporter-like_ATP-bd"/>
</dbReference>
<sequence length="1149" mass="130858">MGCIMGLWRQIRVLHYRNTCIRRHQWLASLFEILLPTLAFALVAYTGARNTFEHITTNETIWPTYSDDFVTKNGFWNFKDVINIVYTPQSRATQRLVNEMVSILQDKTKDTDRKFNVSTADSEEEIKDIFRRKFFHPLRDLAPGFGIHFTNINPNTPEELPTNLEFVIRPVTSMLETDQLFISTGLQVWDVYPAYLSFGFVGINLALNEAFLRLTARDAGVSVPRILIKQFPSPRTSQDVAIFKVTDFLPGWCMFLVTLIFLFILKNVISEKETGAKELMKMMGLKGWMNWLGWIMGVLMTSIFAVTICVFLLTVSIFGQPPLLASATVLWVFLMLYIYAAIGYAFCLCPMFKRPTLAICIANVLWPMTGIAYKLEIPEDSDFGFLDKYLYLIPNVALRRGWDTFSYFEKRGGAHWSDLFTRPSSEHNFSLAFVFGSFILQCFIFGTIAWYLDAVWPGPYGIPETALFFLKKSYWWSNAGSKEREDDWDPEKVKNFERVPPNLKPGIKVRNLRKSFKKFVAVNDVSINFYEGEITALLGHNGAGKTTTMSMLTGMIPSDAGRVIVDGYNIFDNMSQFRQNLGLCPQHNLLFSTLTVMEHLTFFGLLKGLSKQQAHTEALHLMELQNISIKCNDLPDKLSGGMKRKLSLAIALIGSPKILMLDEPTSGMDPESRREMWNLLLSIRGERTIILTTHFMEEADVLGDRIAIMDHGQVMCFGTSIMLKNLYGAGYYLNILKKREAGQNRDEITAAIHEYVSEAELKSDEGPKLTYVIPIESVDALSDMFEQLESLKDELGIASMAVACTTLEEVFLKVGEIADGERGAVENGTVNQSFELDNSVHNASSEVIYRDEKDYTKKRSMALLWQQFTSLMKRKLIYSCRRRKMYLIFGIVVLLASLLASSLMSGQKNAEVPGQPALPLKPVTYRSMRVQYRSADSNPYVAQLEELAKPQTTLKISSDEDLDTYLLSQAYRDIREYYYKNMMVLDVNSTSLIVFHNPVAQHSLPICVNLAYNLILKATTGRTISAVNHPVNLRRRDFCHLTSDEKMKLVVSRIFILFQFFGTTMLVLSGSFIALPIQERLNNAKQLQLMTGAPSTLYWFTMFFVDYSYYILISVLSVLIFLFKENYTAGEAGKLLALVFFSFYLTFEE</sequence>
<evidence type="ECO:0000313" key="11">
    <source>
        <dbReference type="EMBL" id="CAH0387826.1"/>
    </source>
</evidence>
<feature type="transmembrane region" description="Helical" evidence="9">
    <location>
        <begin position="291"/>
        <end position="318"/>
    </location>
</feature>
<dbReference type="CDD" id="cd03263">
    <property type="entry name" value="ABC_subfamily_A"/>
    <property type="match status" value="1"/>
</dbReference>
<evidence type="ECO:0000313" key="12">
    <source>
        <dbReference type="Proteomes" id="UP001152759"/>
    </source>
</evidence>
<dbReference type="GO" id="GO:0005524">
    <property type="term" value="F:ATP binding"/>
    <property type="evidence" value="ECO:0007669"/>
    <property type="project" value="UniProtKB-KW"/>
</dbReference>
<dbReference type="PROSITE" id="PS50893">
    <property type="entry name" value="ABC_TRANSPORTER_2"/>
    <property type="match status" value="1"/>
</dbReference>
<feature type="transmembrane region" description="Helical" evidence="9">
    <location>
        <begin position="885"/>
        <end position="904"/>
    </location>
</feature>
<keyword evidence="4" id="KW-0677">Repeat</keyword>
<name>A0A9P0AAW0_BEMTA</name>
<dbReference type="InterPro" id="IPR003593">
    <property type="entry name" value="AAA+_ATPase"/>
</dbReference>
<dbReference type="InterPro" id="IPR013525">
    <property type="entry name" value="ABC2_TM"/>
</dbReference>
<feature type="transmembrane region" description="Helical" evidence="9">
    <location>
        <begin position="249"/>
        <end position="270"/>
    </location>
</feature>
<dbReference type="SUPFAM" id="SSF52540">
    <property type="entry name" value="P-loop containing nucleoside triphosphate hydrolases"/>
    <property type="match status" value="1"/>
</dbReference>
<keyword evidence="2" id="KW-0813">Transport</keyword>
<dbReference type="InterPro" id="IPR017871">
    <property type="entry name" value="ABC_transporter-like_CS"/>
</dbReference>
<dbReference type="PROSITE" id="PS00211">
    <property type="entry name" value="ABC_TRANSPORTER_1"/>
    <property type="match status" value="1"/>
</dbReference>
<dbReference type="Gene3D" id="3.40.50.300">
    <property type="entry name" value="P-loop containing nucleotide triphosphate hydrolases"/>
    <property type="match status" value="1"/>
</dbReference>
<evidence type="ECO:0000256" key="1">
    <source>
        <dbReference type="ARBA" id="ARBA00004141"/>
    </source>
</evidence>
<keyword evidence="5" id="KW-0547">Nucleotide-binding</keyword>
<feature type="transmembrane region" description="Helical" evidence="9">
    <location>
        <begin position="324"/>
        <end position="347"/>
    </location>
</feature>